<sequence>MEDIAARAPRHAWGMAKVVGDSMVPTLRAGDRLWVSYGRTPEPGSVVVARLADGAVVVKRAVERRTTASGRPGWWLLSDNPAAPGVIDSRHRGPVADADVIGVVVGRIWPRPRILG</sequence>
<dbReference type="InterPro" id="IPR019756">
    <property type="entry name" value="Pept_S26A_signal_pept_1_Ser-AS"/>
</dbReference>
<evidence type="ECO:0000259" key="3">
    <source>
        <dbReference type="Pfam" id="PF00717"/>
    </source>
</evidence>
<keyword evidence="1" id="KW-0645">Protease</keyword>
<dbReference type="GO" id="GO:0016020">
    <property type="term" value="C:membrane"/>
    <property type="evidence" value="ECO:0007669"/>
    <property type="project" value="InterPro"/>
</dbReference>
<dbReference type="Proteomes" id="UP000577707">
    <property type="component" value="Unassembled WGS sequence"/>
</dbReference>
<evidence type="ECO:0000256" key="2">
    <source>
        <dbReference type="ARBA" id="ARBA00022801"/>
    </source>
</evidence>
<dbReference type="Gene3D" id="2.10.109.10">
    <property type="entry name" value="Umud Fragment, subunit A"/>
    <property type="match status" value="1"/>
</dbReference>
<evidence type="ECO:0000313" key="5">
    <source>
        <dbReference type="Proteomes" id="UP000577707"/>
    </source>
</evidence>
<gene>
    <name evidence="4" type="ORF">FHS12_001461</name>
</gene>
<dbReference type="InterPro" id="IPR036286">
    <property type="entry name" value="LexA/Signal_pep-like_sf"/>
</dbReference>
<comment type="caution">
    <text evidence="4">The sequence shown here is derived from an EMBL/GenBank/DDBJ whole genome shotgun (WGS) entry which is preliminary data.</text>
</comment>
<protein>
    <submittedName>
        <fullName evidence="4">Phage repressor protein C with HTH and peptisase S24 domain</fullName>
    </submittedName>
</protein>
<dbReference type="GO" id="GO:0006508">
    <property type="term" value="P:proteolysis"/>
    <property type="evidence" value="ECO:0007669"/>
    <property type="project" value="UniProtKB-KW"/>
</dbReference>
<keyword evidence="2" id="KW-0378">Hydrolase</keyword>
<name>A0A7W5A348_9ACTN</name>
<dbReference type="Pfam" id="PF00717">
    <property type="entry name" value="Peptidase_S24"/>
    <property type="match status" value="1"/>
</dbReference>
<feature type="domain" description="Peptidase S24/S26A/S26B/S26C" evidence="3">
    <location>
        <begin position="13"/>
        <end position="105"/>
    </location>
</feature>
<dbReference type="SUPFAM" id="SSF51306">
    <property type="entry name" value="LexA/Signal peptidase"/>
    <property type="match status" value="1"/>
</dbReference>
<dbReference type="PROSITE" id="PS00501">
    <property type="entry name" value="SPASE_I_1"/>
    <property type="match status" value="1"/>
</dbReference>
<evidence type="ECO:0000313" key="4">
    <source>
        <dbReference type="EMBL" id="MBB3088520.1"/>
    </source>
</evidence>
<dbReference type="RefSeq" id="WP_183543709.1">
    <property type="nucleotide sequence ID" value="NZ_BMQT01000003.1"/>
</dbReference>
<accession>A0A7W5A348</accession>
<dbReference type="CDD" id="cd06462">
    <property type="entry name" value="Peptidase_S24_S26"/>
    <property type="match status" value="1"/>
</dbReference>
<dbReference type="AlphaFoldDB" id="A0A7W5A348"/>
<organism evidence="4 5">
    <name type="scientific">Nocardioides albus</name>
    <dbReference type="NCBI Taxonomy" id="1841"/>
    <lineage>
        <taxon>Bacteria</taxon>
        <taxon>Bacillati</taxon>
        <taxon>Actinomycetota</taxon>
        <taxon>Actinomycetes</taxon>
        <taxon>Propionibacteriales</taxon>
        <taxon>Nocardioidaceae</taxon>
        <taxon>Nocardioides</taxon>
    </lineage>
</organism>
<evidence type="ECO:0000256" key="1">
    <source>
        <dbReference type="ARBA" id="ARBA00022670"/>
    </source>
</evidence>
<dbReference type="EMBL" id="JACHXG010000003">
    <property type="protein sequence ID" value="MBB3088520.1"/>
    <property type="molecule type" value="Genomic_DNA"/>
</dbReference>
<dbReference type="InterPro" id="IPR015927">
    <property type="entry name" value="Peptidase_S24_S26A/B/C"/>
</dbReference>
<reference evidence="4 5" key="1">
    <citation type="submission" date="2020-08" db="EMBL/GenBank/DDBJ databases">
        <title>Genomic Encyclopedia of Type Strains, Phase III (KMG-III): the genomes of soil and plant-associated and newly described type strains.</title>
        <authorList>
            <person name="Whitman W."/>
        </authorList>
    </citation>
    <scope>NUCLEOTIDE SEQUENCE [LARGE SCALE GENOMIC DNA]</scope>
    <source>
        <strain evidence="4 5">CECT 3302</strain>
    </source>
</reference>
<dbReference type="GO" id="GO:0004252">
    <property type="term" value="F:serine-type endopeptidase activity"/>
    <property type="evidence" value="ECO:0007669"/>
    <property type="project" value="InterPro"/>
</dbReference>
<keyword evidence="5" id="KW-1185">Reference proteome</keyword>
<proteinExistence type="predicted"/>